<dbReference type="EMBL" id="AC186754">
    <property type="protein sequence ID" value="ABF70095.1"/>
    <property type="molecule type" value="Genomic_DNA"/>
</dbReference>
<organism evidence="1">
    <name type="scientific">Musa balbisiana</name>
    <name type="common">Banana</name>
    <dbReference type="NCBI Taxonomy" id="52838"/>
    <lineage>
        <taxon>Eukaryota</taxon>
        <taxon>Viridiplantae</taxon>
        <taxon>Streptophyta</taxon>
        <taxon>Embryophyta</taxon>
        <taxon>Tracheophyta</taxon>
        <taxon>Spermatophyta</taxon>
        <taxon>Magnoliopsida</taxon>
        <taxon>Liliopsida</taxon>
        <taxon>Zingiberales</taxon>
        <taxon>Musaceae</taxon>
        <taxon>Musa</taxon>
    </lineage>
</organism>
<accession>Q1EP62</accession>
<gene>
    <name evidence="1" type="ORF">MBP_81C12.28</name>
</gene>
<protein>
    <submittedName>
        <fullName evidence="1">Uncharacterized protein</fullName>
    </submittedName>
</protein>
<sequence length="169" mass="19147">MAARPEQTIRDFGEADPLRMDIQGGAIEAVLAKNRNLASVFARWEECEENSCSNETDFKRDKSPFSKEIIMCNGLHMLRGTSRQLHKAQRTKRLGVVVKDMNSCKSKSEIMSFHGSHILIKQTHPAWCESRTEAHEPYLGETFDGGTKAIDYPRAVLYSGVTRERVDED</sequence>
<dbReference type="AlphaFoldDB" id="Q1EP62"/>
<name>Q1EP62_MUSBA</name>
<proteinExistence type="predicted"/>
<reference evidence="1" key="1">
    <citation type="submission" date="2006-06" db="EMBL/GenBank/DDBJ databases">
        <authorList>
            <person name="Town C.D."/>
            <person name="Ronning C.M."/>
            <person name="Cheung F."/>
            <person name="Haas B.J."/>
            <person name="Althoff R."/>
            <person name="Arbogast T."/>
            <person name="Hine E."/>
            <person name="Piffanelli P."/>
            <person name="Tallon L.J."/>
        </authorList>
    </citation>
    <scope>NUCLEOTIDE SEQUENCE</scope>
</reference>
<evidence type="ECO:0000313" key="1">
    <source>
        <dbReference type="EMBL" id="ABF70095.1"/>
    </source>
</evidence>